<dbReference type="InterPro" id="IPR049458">
    <property type="entry name" value="EpsG-like"/>
</dbReference>
<feature type="transmembrane region" description="Helical" evidence="1">
    <location>
        <begin position="252"/>
        <end position="273"/>
    </location>
</feature>
<evidence type="ECO:0008006" key="4">
    <source>
        <dbReference type="Google" id="ProtNLM"/>
    </source>
</evidence>
<feature type="transmembrane region" description="Helical" evidence="1">
    <location>
        <begin position="169"/>
        <end position="197"/>
    </location>
</feature>
<feature type="transmembrane region" description="Helical" evidence="1">
    <location>
        <begin position="118"/>
        <end position="149"/>
    </location>
</feature>
<evidence type="ECO:0000256" key="1">
    <source>
        <dbReference type="SAM" id="Phobius"/>
    </source>
</evidence>
<reference evidence="2 3" key="1">
    <citation type="journal article" date="2019" name="Nat. Med.">
        <title>A library of human gut bacterial isolates paired with longitudinal multiomics data enables mechanistic microbiome research.</title>
        <authorList>
            <person name="Poyet M."/>
            <person name="Groussin M."/>
            <person name="Gibbons S.M."/>
            <person name="Avila-Pacheco J."/>
            <person name="Jiang X."/>
            <person name="Kearney S.M."/>
            <person name="Perrotta A.R."/>
            <person name="Berdy B."/>
            <person name="Zhao S."/>
            <person name="Lieberman T.D."/>
            <person name="Swanson P.K."/>
            <person name="Smith M."/>
            <person name="Roesemann S."/>
            <person name="Alexander J.E."/>
            <person name="Rich S.A."/>
            <person name="Livny J."/>
            <person name="Vlamakis H."/>
            <person name="Clish C."/>
            <person name="Bullock K."/>
            <person name="Deik A."/>
            <person name="Scott J."/>
            <person name="Pierce K.A."/>
            <person name="Xavier R.J."/>
            <person name="Alm E.J."/>
        </authorList>
    </citation>
    <scope>NUCLEOTIDE SEQUENCE [LARGE SCALE GENOMIC DNA]</scope>
    <source>
        <strain evidence="2 3">BIOML-A1</strain>
    </source>
</reference>
<feature type="transmembrane region" description="Helical" evidence="1">
    <location>
        <begin position="285"/>
        <end position="304"/>
    </location>
</feature>
<gene>
    <name evidence="2" type="ORF">GKD95_10510</name>
</gene>
<name>A0A844DTQ7_9FIRM</name>
<comment type="caution">
    <text evidence="2">The sequence shown here is derived from an EMBL/GenBank/DDBJ whole genome shotgun (WGS) entry which is preliminary data.</text>
</comment>
<keyword evidence="1" id="KW-1133">Transmembrane helix</keyword>
<feature type="transmembrane region" description="Helical" evidence="1">
    <location>
        <begin position="336"/>
        <end position="353"/>
    </location>
</feature>
<keyword evidence="1" id="KW-0812">Transmembrane</keyword>
<evidence type="ECO:0000313" key="3">
    <source>
        <dbReference type="Proteomes" id="UP000461506"/>
    </source>
</evidence>
<dbReference type="RefSeq" id="WP_154277397.1">
    <property type="nucleotide sequence ID" value="NZ_WKQN01000010.1"/>
</dbReference>
<sequence>MEVYICIEIILLVLLFKQRKYQFEYAAISFLLMLMAAIRSEFVGADVRVYFIEYEWNGAKSWKDALTSSEYSFTIYCKFLNSLRLGNYGFLVVTAILFAILLALAIETNHSNRILTLSLYYFAGLYTQSFCVIRQSFAAVISLIAYSSLEKNYSLRIQYNKGHFQSFPIGFVIGMIIAIGFHPTVIVLFALPVMMLFYGKKRCRKPSVFLRDGILCMSAALIILPVLYPFILQHSNKKYQDLYGCGYVTGPFGNWKSGILLVALYLIFYIAYYNNWKKLTEKENIIVGSVIMLAFACSSLSIINSTLGRTNLFFEGLMILMLSKLLNHGYARIKSINFYVILVFAIYFVLYLVRDSISVVPYRIR</sequence>
<evidence type="ECO:0000313" key="2">
    <source>
        <dbReference type="EMBL" id="MSC63750.1"/>
    </source>
</evidence>
<accession>A0A844DTQ7</accession>
<dbReference type="Pfam" id="PF14897">
    <property type="entry name" value="EpsG"/>
    <property type="match status" value="1"/>
</dbReference>
<keyword evidence="1" id="KW-0472">Membrane</keyword>
<feature type="transmembrane region" description="Helical" evidence="1">
    <location>
        <begin position="209"/>
        <end position="232"/>
    </location>
</feature>
<dbReference type="EMBL" id="WKQN01000010">
    <property type="protein sequence ID" value="MSC63750.1"/>
    <property type="molecule type" value="Genomic_DNA"/>
</dbReference>
<feature type="transmembrane region" description="Helical" evidence="1">
    <location>
        <begin position="88"/>
        <end position="106"/>
    </location>
</feature>
<organism evidence="2 3">
    <name type="scientific">Faecalibacterium prausnitzii</name>
    <dbReference type="NCBI Taxonomy" id="853"/>
    <lineage>
        <taxon>Bacteria</taxon>
        <taxon>Bacillati</taxon>
        <taxon>Bacillota</taxon>
        <taxon>Clostridia</taxon>
        <taxon>Eubacteriales</taxon>
        <taxon>Oscillospiraceae</taxon>
        <taxon>Faecalibacterium</taxon>
    </lineage>
</organism>
<feature type="transmembrane region" description="Helical" evidence="1">
    <location>
        <begin position="21"/>
        <end position="38"/>
    </location>
</feature>
<dbReference type="Proteomes" id="UP000461506">
    <property type="component" value="Unassembled WGS sequence"/>
</dbReference>
<protein>
    <recommendedName>
        <fullName evidence="4">EpsG family protein</fullName>
    </recommendedName>
</protein>
<dbReference type="AlphaFoldDB" id="A0A844DTQ7"/>
<proteinExistence type="predicted"/>